<organism evidence="2">
    <name type="scientific">Lygus hesperus</name>
    <name type="common">Western plant bug</name>
    <dbReference type="NCBI Taxonomy" id="30085"/>
    <lineage>
        <taxon>Eukaryota</taxon>
        <taxon>Metazoa</taxon>
        <taxon>Ecdysozoa</taxon>
        <taxon>Arthropoda</taxon>
        <taxon>Hexapoda</taxon>
        <taxon>Insecta</taxon>
        <taxon>Pterygota</taxon>
        <taxon>Neoptera</taxon>
        <taxon>Paraneoptera</taxon>
        <taxon>Hemiptera</taxon>
        <taxon>Heteroptera</taxon>
        <taxon>Panheteroptera</taxon>
        <taxon>Cimicomorpha</taxon>
        <taxon>Miridae</taxon>
        <taxon>Mirini</taxon>
        <taxon>Lygus</taxon>
    </lineage>
</organism>
<dbReference type="InterPro" id="IPR004119">
    <property type="entry name" value="EcKL"/>
</dbReference>
<name>A0A0K8S9N8_LYGHE</name>
<evidence type="ECO:0000313" key="2">
    <source>
        <dbReference type="EMBL" id="JAG49475.1"/>
    </source>
</evidence>
<sequence length="411" mass="47225">MADRKSWLEMVLKRKTFNDSPIKVIAIEDASGVVGKGENYLSEIERVKGTVLLGSGKTKKVSLIIKNQHVTEQMKKMSLELGVFVREIIMYRDILPKMEDLLAEIDDTEDIMWGRCYDYRLYDQLVFEDLSESGYRMADRKKQLGLQSTLLVVKNLAKFHALTRILLDRGEIPMDIFGKHVWSRNPETNIKMVTDSAERLIKFMKTWGDEWQEAAERLQKALPVLGKRLVEELEAKPEEFSVLCHGDCWTNNMLFKGDDIENPTSVKFLDLQVCFVGSPVRELYYFLLSSVRLEVHKQHNDQILQAYVDSLKHHLLRFQYEGNIPDLDSIKELFRKKLIFSLENAFGIIPIATGETQDIPDMEEIAKAYAEAMEKGGKMPEGVWDLNSYLSVTGMNKVKDIVKNAMECGLI</sequence>
<dbReference type="Pfam" id="PF02958">
    <property type="entry name" value="EcKL"/>
    <property type="match status" value="1"/>
</dbReference>
<proteinExistence type="predicted"/>
<dbReference type="PANTHER" id="PTHR11012">
    <property type="entry name" value="PROTEIN KINASE-LIKE DOMAIN-CONTAINING"/>
    <property type="match status" value="1"/>
</dbReference>
<dbReference type="InterPro" id="IPR011009">
    <property type="entry name" value="Kinase-like_dom_sf"/>
</dbReference>
<dbReference type="Gene3D" id="3.90.1200.10">
    <property type="match status" value="1"/>
</dbReference>
<dbReference type="SMART" id="SM00587">
    <property type="entry name" value="CHK"/>
    <property type="match status" value="1"/>
</dbReference>
<dbReference type="EMBL" id="GBRD01016351">
    <property type="protein sequence ID" value="JAG49475.1"/>
    <property type="molecule type" value="Transcribed_RNA"/>
</dbReference>
<dbReference type="PANTHER" id="PTHR11012:SF56">
    <property type="entry name" value="CHK KINASE-LIKE DOMAIN-CONTAINING PROTEIN-RELATED"/>
    <property type="match status" value="1"/>
</dbReference>
<dbReference type="InterPro" id="IPR015897">
    <property type="entry name" value="CHK_kinase-like"/>
</dbReference>
<dbReference type="SUPFAM" id="SSF56112">
    <property type="entry name" value="Protein kinase-like (PK-like)"/>
    <property type="match status" value="1"/>
</dbReference>
<evidence type="ECO:0000259" key="1">
    <source>
        <dbReference type="SMART" id="SM00587"/>
    </source>
</evidence>
<dbReference type="AlphaFoldDB" id="A0A0K8S9N8"/>
<reference evidence="2" key="1">
    <citation type="submission" date="2014-09" db="EMBL/GenBank/DDBJ databases">
        <authorList>
            <person name="Magalhaes I.L.F."/>
            <person name="Oliveira U."/>
            <person name="Santos F.R."/>
            <person name="Vidigal T.H.D.A."/>
            <person name="Brescovit A.D."/>
            <person name="Santos A.J."/>
        </authorList>
    </citation>
    <scope>NUCLEOTIDE SEQUENCE</scope>
</reference>
<accession>A0A0K8S9N8</accession>
<protein>
    <recommendedName>
        <fullName evidence="1">CHK kinase-like domain-containing protein</fullName>
    </recommendedName>
</protein>
<feature type="domain" description="CHK kinase-like" evidence="1">
    <location>
        <begin position="125"/>
        <end position="317"/>
    </location>
</feature>